<accession>A0ABQ4U2B7</accession>
<gene>
    <name evidence="3" type="primary">fabG_7</name>
    <name evidence="3" type="ORF">MPOCJGCO_3098</name>
</gene>
<comment type="caution">
    <text evidence="3">The sequence shown here is derived from an EMBL/GenBank/DDBJ whole genome shotgun (WGS) entry which is preliminary data.</text>
</comment>
<dbReference type="RefSeq" id="WP_283215000.1">
    <property type="nucleotide sequence ID" value="NZ_BPRB01000177.1"/>
</dbReference>
<dbReference type="Gene3D" id="3.40.50.720">
    <property type="entry name" value="NAD(P)-binding Rossmann-like Domain"/>
    <property type="match status" value="1"/>
</dbReference>
<keyword evidence="2" id="KW-0560">Oxidoreductase</keyword>
<comment type="similarity">
    <text evidence="1">Belongs to the short-chain dehydrogenases/reductases (SDR) family.</text>
</comment>
<dbReference type="InterPro" id="IPR002347">
    <property type="entry name" value="SDR_fam"/>
</dbReference>
<reference evidence="3" key="2">
    <citation type="submission" date="2021-08" db="EMBL/GenBank/DDBJ databases">
        <authorList>
            <person name="Tani A."/>
            <person name="Ola A."/>
            <person name="Ogura Y."/>
            <person name="Katsura K."/>
            <person name="Hayashi T."/>
        </authorList>
    </citation>
    <scope>NUCLEOTIDE SEQUENCE</scope>
    <source>
        <strain evidence="3">DSM 23632</strain>
    </source>
</reference>
<sequence length="131" mass="13731">MRERSKFSGDAHLLGSGCSIVFTSSVVANTVVPNLAAYAATRGAIDTLVKHLAAALGGRGIRVNAVAPGIIDTDMSHFARTEEGQAYIFRIQALHRIGQTDDVGGVFAFLASDAARWVTGDTVRVDGGSKL</sequence>
<keyword evidence="4" id="KW-1185">Reference proteome</keyword>
<dbReference type="Proteomes" id="UP001055057">
    <property type="component" value="Unassembled WGS sequence"/>
</dbReference>
<evidence type="ECO:0000256" key="1">
    <source>
        <dbReference type="ARBA" id="ARBA00006484"/>
    </source>
</evidence>
<dbReference type="PRINTS" id="PR00081">
    <property type="entry name" value="GDHRDH"/>
</dbReference>
<evidence type="ECO:0000313" key="4">
    <source>
        <dbReference type="Proteomes" id="UP001055057"/>
    </source>
</evidence>
<reference evidence="3" key="1">
    <citation type="journal article" date="2021" name="Front. Microbiol.">
        <title>Comprehensive Comparative Genomics and Phenotyping of Methylobacterium Species.</title>
        <authorList>
            <person name="Alessa O."/>
            <person name="Ogura Y."/>
            <person name="Fujitani Y."/>
            <person name="Takami H."/>
            <person name="Hayashi T."/>
            <person name="Sahin N."/>
            <person name="Tani A."/>
        </authorList>
    </citation>
    <scope>NUCLEOTIDE SEQUENCE</scope>
    <source>
        <strain evidence="3">DSM 23632</strain>
    </source>
</reference>
<evidence type="ECO:0000256" key="2">
    <source>
        <dbReference type="ARBA" id="ARBA00023002"/>
    </source>
</evidence>
<proteinExistence type="inferred from homology"/>
<dbReference type="Pfam" id="PF13561">
    <property type="entry name" value="adh_short_C2"/>
    <property type="match status" value="1"/>
</dbReference>
<dbReference type="InterPro" id="IPR036291">
    <property type="entry name" value="NAD(P)-bd_dom_sf"/>
</dbReference>
<dbReference type="SUPFAM" id="SSF51735">
    <property type="entry name" value="NAD(P)-binding Rossmann-fold domains"/>
    <property type="match status" value="1"/>
</dbReference>
<protein>
    <submittedName>
        <fullName evidence="3">3-oxoacyl-[acyl-carrier-protein] reductase FabG</fullName>
    </submittedName>
</protein>
<organism evidence="3 4">
    <name type="scientific">Methylobacterium trifolii</name>
    <dbReference type="NCBI Taxonomy" id="1003092"/>
    <lineage>
        <taxon>Bacteria</taxon>
        <taxon>Pseudomonadati</taxon>
        <taxon>Pseudomonadota</taxon>
        <taxon>Alphaproteobacteria</taxon>
        <taxon>Hyphomicrobiales</taxon>
        <taxon>Methylobacteriaceae</taxon>
        <taxon>Methylobacterium</taxon>
    </lineage>
</organism>
<dbReference type="PANTHER" id="PTHR48107">
    <property type="entry name" value="NADPH-DEPENDENT ALDEHYDE REDUCTASE-LIKE PROTEIN, CHLOROPLASTIC-RELATED"/>
    <property type="match status" value="1"/>
</dbReference>
<dbReference type="EMBL" id="BPRB01000177">
    <property type="protein sequence ID" value="GJE60979.1"/>
    <property type="molecule type" value="Genomic_DNA"/>
</dbReference>
<evidence type="ECO:0000313" key="3">
    <source>
        <dbReference type="EMBL" id="GJE60979.1"/>
    </source>
</evidence>
<name>A0ABQ4U2B7_9HYPH</name>